<dbReference type="InParanoid" id="A0A3P8ZBQ6"/>
<feature type="compositionally biased region" description="Basic and acidic residues" evidence="1">
    <location>
        <begin position="160"/>
        <end position="172"/>
    </location>
</feature>
<dbReference type="GO" id="GO:0071479">
    <property type="term" value="P:cellular response to ionizing radiation"/>
    <property type="evidence" value="ECO:0007669"/>
    <property type="project" value="InterPro"/>
</dbReference>
<dbReference type="PANTHER" id="PTHR35541:SF1">
    <property type="entry name" value="RAD9, HUS1, RAD1-INTERACTING NUCLEAR ORPHAN PROTEIN 1"/>
    <property type="match status" value="1"/>
</dbReference>
<organism evidence="2 3">
    <name type="scientific">Esox lucius</name>
    <name type="common">Northern pike</name>
    <dbReference type="NCBI Taxonomy" id="8010"/>
    <lineage>
        <taxon>Eukaryota</taxon>
        <taxon>Metazoa</taxon>
        <taxon>Chordata</taxon>
        <taxon>Craniata</taxon>
        <taxon>Vertebrata</taxon>
        <taxon>Euteleostomi</taxon>
        <taxon>Actinopterygii</taxon>
        <taxon>Neopterygii</taxon>
        <taxon>Teleostei</taxon>
        <taxon>Protacanthopterygii</taxon>
        <taxon>Esociformes</taxon>
        <taxon>Esocidae</taxon>
        <taxon>Esox</taxon>
    </lineage>
</organism>
<sequence length="303" mass="33783">MPRKTRTKSLLSHKPSLQFVEPPLDGARYHHVPEVRGALNPKSFLFDEQQQSSTASSSWVTPQFEQLPPSVPRGRRGRKTCISASNILDRSSQLLRKSSVCKFPSLSFERRSSAQPLRRKRADVKNAFEFAVRGPQSVQVHEIGSLSNQLDTKTPKLRTSLRERTTDRRRLSEVTPEGEASTSGRCVEFLTTPGNVARPTKSPAICTAVTPVSATNTPDKDNVFSPPDVETPELHHNGSSSSFLRFLLPPSQPPSPPHCLILAADTPERDYGVKVTWRRRKGLMRLLRDRGNLSNAEALFSIQ</sequence>
<dbReference type="KEGG" id="els:105023429"/>
<dbReference type="Ensembl" id="ENSELUT00000018924.3">
    <property type="protein sequence ID" value="ENSELUP00000026274.2"/>
    <property type="gene ID" value="ENSELUG00000002106.3"/>
</dbReference>
<dbReference type="GO" id="GO:0005634">
    <property type="term" value="C:nucleus"/>
    <property type="evidence" value="ECO:0007669"/>
    <property type="project" value="InterPro"/>
</dbReference>
<dbReference type="RefSeq" id="XP_019898600.2">
    <property type="nucleotide sequence ID" value="XM_020043041.2"/>
</dbReference>
<reference evidence="2" key="2">
    <citation type="submission" date="2020-02" db="EMBL/GenBank/DDBJ databases">
        <title>Esox lucius (northern pike) genome, fEsoLuc1, primary haplotype.</title>
        <authorList>
            <person name="Myers G."/>
            <person name="Karagic N."/>
            <person name="Meyer A."/>
            <person name="Pippel M."/>
            <person name="Reichard M."/>
            <person name="Winkler S."/>
            <person name="Tracey A."/>
            <person name="Sims Y."/>
            <person name="Howe K."/>
            <person name="Rhie A."/>
            <person name="Formenti G."/>
            <person name="Durbin R."/>
            <person name="Fedrigo O."/>
            <person name="Jarvis E.D."/>
        </authorList>
    </citation>
    <scope>NUCLEOTIDE SEQUENCE [LARGE SCALE GENOMIC DNA]</scope>
</reference>
<dbReference type="CTD" id="83695"/>
<dbReference type="Proteomes" id="UP000265140">
    <property type="component" value="Chromosome 23"/>
</dbReference>
<reference evidence="3" key="1">
    <citation type="journal article" date="2014" name="PLoS ONE">
        <title>The genome and linkage map of the northern pike (Esox lucius): conserved synteny revealed between the salmonid sister group and the Neoteleostei.</title>
        <authorList>
            <person name="Rondeau E.B."/>
            <person name="Minkley D.R."/>
            <person name="Leong J.S."/>
            <person name="Messmer A.M."/>
            <person name="Jantzen J.R."/>
            <person name="von Schalburg K.R."/>
            <person name="Lemon C."/>
            <person name="Bird N.H."/>
            <person name="Koop B.F."/>
        </authorList>
    </citation>
    <scope>NUCLEOTIDE SEQUENCE</scope>
</reference>
<proteinExistence type="predicted"/>
<dbReference type="GO" id="GO:0000077">
    <property type="term" value="P:DNA damage checkpoint signaling"/>
    <property type="evidence" value="ECO:0007669"/>
    <property type="project" value="InterPro"/>
</dbReference>
<evidence type="ECO:0000313" key="2">
    <source>
        <dbReference type="Ensembl" id="ENSELUP00000026274.2"/>
    </source>
</evidence>
<dbReference type="GO" id="GO:0000725">
    <property type="term" value="P:recombinational repair"/>
    <property type="evidence" value="ECO:0007669"/>
    <property type="project" value="TreeGrafter"/>
</dbReference>
<reference evidence="2" key="4">
    <citation type="submission" date="2025-09" db="UniProtKB">
        <authorList>
            <consortium name="Ensembl"/>
        </authorList>
    </citation>
    <scope>IDENTIFICATION</scope>
</reference>
<dbReference type="RefSeq" id="XP_010890916.2">
    <property type="nucleotide sequence ID" value="XM_010892614.5"/>
</dbReference>
<dbReference type="Pfam" id="PF15319">
    <property type="entry name" value="RHINO"/>
    <property type="match status" value="1"/>
</dbReference>
<dbReference type="PANTHER" id="PTHR35541">
    <property type="entry name" value="RAD9, HUS1, RAD1-INTERACTING NUCLEAR ORPHAN PROTEIN 1"/>
    <property type="match status" value="1"/>
</dbReference>
<dbReference type="STRING" id="8010.ENSELUP00000026274"/>
<dbReference type="AlphaFoldDB" id="A0A3P8ZBQ6"/>
<dbReference type="OMA" id="PKHHYGS"/>
<dbReference type="Bgee" id="ENSELUG00000002106">
    <property type="expression patterns" value="Expressed in ovary and 12 other cell types or tissues"/>
</dbReference>
<reference evidence="2" key="3">
    <citation type="submission" date="2025-08" db="UniProtKB">
        <authorList>
            <consortium name="Ensembl"/>
        </authorList>
    </citation>
    <scope>IDENTIFICATION</scope>
</reference>
<protein>
    <submittedName>
        <fullName evidence="2">Uncharacterized protein</fullName>
    </submittedName>
</protein>
<keyword evidence="3" id="KW-1185">Reference proteome</keyword>
<feature type="region of interest" description="Disordered" evidence="1">
    <location>
        <begin position="149"/>
        <end position="179"/>
    </location>
</feature>
<evidence type="ECO:0000256" key="1">
    <source>
        <dbReference type="SAM" id="MobiDB-lite"/>
    </source>
</evidence>
<dbReference type="GO" id="GO:0005694">
    <property type="term" value="C:chromosome"/>
    <property type="evidence" value="ECO:0007669"/>
    <property type="project" value="TreeGrafter"/>
</dbReference>
<dbReference type="RefSeq" id="XP_019898599.2">
    <property type="nucleotide sequence ID" value="XM_020043040.3"/>
</dbReference>
<evidence type="ECO:0000313" key="3">
    <source>
        <dbReference type="Proteomes" id="UP000265140"/>
    </source>
</evidence>
<accession>A0A3P8ZBQ6</accession>
<name>A0A3P8ZBQ6_ESOLU</name>
<dbReference type="FunCoup" id="A0A3P8ZBQ6">
    <property type="interactions" value="1022"/>
</dbReference>
<dbReference type="GeneID" id="105023429"/>
<feature type="compositionally biased region" description="Polar residues" evidence="1">
    <location>
        <begin position="53"/>
        <end position="64"/>
    </location>
</feature>
<dbReference type="OrthoDB" id="9942438at2759"/>
<feature type="region of interest" description="Disordered" evidence="1">
    <location>
        <begin position="53"/>
        <end position="77"/>
    </location>
</feature>
<dbReference type="InterPro" id="IPR029293">
    <property type="entry name" value="RHNO1"/>
</dbReference>
<dbReference type="GeneTree" id="ENSGT00730000112347"/>